<protein>
    <recommendedName>
        <fullName evidence="3">DUF4773 domain-containing protein</fullName>
    </recommendedName>
</protein>
<feature type="compositionally biased region" description="Acidic residues" evidence="1">
    <location>
        <begin position="195"/>
        <end position="223"/>
    </location>
</feature>
<dbReference type="AlphaFoldDB" id="E2BPM9"/>
<dbReference type="PANTHER" id="PTHR36299:SF3">
    <property type="entry name" value="FI03431P"/>
    <property type="match status" value="1"/>
</dbReference>
<dbReference type="STRING" id="610380.E2BPM9"/>
<evidence type="ECO:0000256" key="2">
    <source>
        <dbReference type="SAM" id="SignalP"/>
    </source>
</evidence>
<feature type="region of interest" description="Disordered" evidence="1">
    <location>
        <begin position="369"/>
        <end position="518"/>
    </location>
</feature>
<dbReference type="InterPro" id="IPR031941">
    <property type="entry name" value="DUF4773"/>
</dbReference>
<feature type="compositionally biased region" description="Low complexity" evidence="1">
    <location>
        <begin position="304"/>
        <end position="319"/>
    </location>
</feature>
<feature type="compositionally biased region" description="Acidic residues" evidence="1">
    <location>
        <begin position="239"/>
        <end position="252"/>
    </location>
</feature>
<proteinExistence type="predicted"/>
<feature type="signal peptide" evidence="2">
    <location>
        <begin position="1"/>
        <end position="22"/>
    </location>
</feature>
<feature type="domain" description="DUF4773" evidence="3">
    <location>
        <begin position="63"/>
        <end position="179"/>
    </location>
</feature>
<dbReference type="OMA" id="KVCANIT"/>
<keyword evidence="5" id="KW-1185">Reference proteome</keyword>
<feature type="region of interest" description="Disordered" evidence="1">
    <location>
        <begin position="282"/>
        <end position="354"/>
    </location>
</feature>
<gene>
    <name evidence="4" type="ORF">EAI_01577</name>
</gene>
<dbReference type="KEGG" id="hst:105185190"/>
<feature type="region of interest" description="Disordered" evidence="1">
    <location>
        <begin position="186"/>
        <end position="252"/>
    </location>
</feature>
<feature type="compositionally biased region" description="Acidic residues" evidence="1">
    <location>
        <begin position="326"/>
        <end position="351"/>
    </location>
</feature>
<keyword evidence="2" id="KW-0732">Signal</keyword>
<evidence type="ECO:0000313" key="4">
    <source>
        <dbReference type="EMBL" id="EFN82433.1"/>
    </source>
</evidence>
<evidence type="ECO:0000259" key="3">
    <source>
        <dbReference type="Pfam" id="PF15998"/>
    </source>
</evidence>
<dbReference type="Proteomes" id="UP000008237">
    <property type="component" value="Unassembled WGS sequence"/>
</dbReference>
<dbReference type="EMBL" id="GL449633">
    <property type="protein sequence ID" value="EFN82433.1"/>
    <property type="molecule type" value="Genomic_DNA"/>
</dbReference>
<dbReference type="InParanoid" id="E2BPM9"/>
<reference evidence="4 5" key="1">
    <citation type="journal article" date="2010" name="Science">
        <title>Genomic comparison of the ants Camponotus floridanus and Harpegnathos saltator.</title>
        <authorList>
            <person name="Bonasio R."/>
            <person name="Zhang G."/>
            <person name="Ye C."/>
            <person name="Mutti N.S."/>
            <person name="Fang X."/>
            <person name="Qin N."/>
            <person name="Donahue G."/>
            <person name="Yang P."/>
            <person name="Li Q."/>
            <person name="Li C."/>
            <person name="Zhang P."/>
            <person name="Huang Z."/>
            <person name="Berger S.L."/>
            <person name="Reinberg D."/>
            <person name="Wang J."/>
            <person name="Liebig J."/>
        </authorList>
    </citation>
    <scope>NUCLEOTIDE SEQUENCE [LARGE SCALE GENOMIC DNA]</scope>
    <source>
        <strain evidence="4 5">R22 G/1</strain>
    </source>
</reference>
<dbReference type="PhylomeDB" id="E2BPM9"/>
<dbReference type="PANTHER" id="PTHR36299">
    <property type="entry name" value="AGAP008005-PA"/>
    <property type="match status" value="1"/>
</dbReference>
<evidence type="ECO:0000313" key="5">
    <source>
        <dbReference type="Proteomes" id="UP000008237"/>
    </source>
</evidence>
<sequence length="542" mass="60055">MLLSTIFELLLILLLVAFAAYGRVIDRDEVIPRAVRAADNSKQSDISLSTMSLKQAADSVNRYCTCNENICNCCRDFHIPVVQLKGPGCASLQYLQGDNLAMQLSFGDNILTSTMVNGKSPRPVCVPLPGGFTKFCGRIYSIQRDAKNHFKACLGLELQSATELEASLRVSCFRFGPDGLKLRPAEPLPVVEAESSTEEDDEDDFFGLGSDDDEDEDDEDDEYDRPSLNSVPDASGVDDAQEADDEDDDDDLLGIGALLDIFTGDDDATTKRPKATTVAPLLQFTIPILTRPTTPAPLEDYELSTSGNNVSVESSNDENSTQEDSKPDEEEETESLDNENATDENQEDEVTEASNKIVFFVKPDKVEQSLNKVKKGVVGNKKKPTVTSTSINAIDEPEKPAKKPIKNEEHEDDDDDDDDDEDDILDDEDDEDDEILDDEYDKDDEDEDEDDEDKLDDEKHEDLDDDEDEKAEDLSILDDDDDEEEDAMLTAIMGTGKNKKGKGDTTSETNTDEDDSDYGLGLDFLARKRHPEGNRQSKITRL</sequence>
<evidence type="ECO:0000256" key="1">
    <source>
        <dbReference type="SAM" id="MobiDB-lite"/>
    </source>
</evidence>
<dbReference type="Pfam" id="PF15998">
    <property type="entry name" value="DUF4773"/>
    <property type="match status" value="1"/>
</dbReference>
<organism evidence="5">
    <name type="scientific">Harpegnathos saltator</name>
    <name type="common">Jerdon's jumping ant</name>
    <dbReference type="NCBI Taxonomy" id="610380"/>
    <lineage>
        <taxon>Eukaryota</taxon>
        <taxon>Metazoa</taxon>
        <taxon>Ecdysozoa</taxon>
        <taxon>Arthropoda</taxon>
        <taxon>Hexapoda</taxon>
        <taxon>Insecta</taxon>
        <taxon>Pterygota</taxon>
        <taxon>Neoptera</taxon>
        <taxon>Endopterygota</taxon>
        <taxon>Hymenoptera</taxon>
        <taxon>Apocrita</taxon>
        <taxon>Aculeata</taxon>
        <taxon>Formicoidea</taxon>
        <taxon>Formicidae</taxon>
        <taxon>Ponerinae</taxon>
        <taxon>Ponerini</taxon>
        <taxon>Harpegnathos</taxon>
    </lineage>
</organism>
<feature type="compositionally biased region" description="Basic and acidic residues" evidence="1">
    <location>
        <begin position="396"/>
        <end position="409"/>
    </location>
</feature>
<name>E2BPM9_HARSA</name>
<dbReference type="OrthoDB" id="5952164at2759"/>
<feature type="compositionally biased region" description="Acidic residues" evidence="1">
    <location>
        <begin position="463"/>
        <end position="487"/>
    </location>
</feature>
<accession>E2BPM9</accession>
<feature type="compositionally biased region" description="Acidic residues" evidence="1">
    <location>
        <begin position="410"/>
        <end position="455"/>
    </location>
</feature>
<feature type="compositionally biased region" description="Basic residues" evidence="1">
    <location>
        <begin position="372"/>
        <end position="384"/>
    </location>
</feature>
<feature type="chain" id="PRO_5005672859" description="DUF4773 domain-containing protein" evidence="2">
    <location>
        <begin position="23"/>
        <end position="542"/>
    </location>
</feature>